<dbReference type="AlphaFoldDB" id="A0A3D9ZC30"/>
<dbReference type="PROSITE" id="PS50012">
    <property type="entry name" value="RCC1_3"/>
    <property type="match status" value="7"/>
</dbReference>
<evidence type="ECO:0000256" key="2">
    <source>
        <dbReference type="SAM" id="MobiDB-lite"/>
    </source>
</evidence>
<reference evidence="5 6" key="1">
    <citation type="submission" date="2018-08" db="EMBL/GenBank/DDBJ databases">
        <title>Sequencing the genomes of 1000 actinobacteria strains.</title>
        <authorList>
            <person name="Klenk H.-P."/>
        </authorList>
    </citation>
    <scope>NUCLEOTIDE SEQUENCE [LARGE SCALE GENOMIC DNA]</scope>
    <source>
        <strain evidence="5 6">DSM 44099</strain>
    </source>
</reference>
<comment type="caution">
    <text evidence="5">The sequence shown here is derived from an EMBL/GenBank/DDBJ whole genome shotgun (WGS) entry which is preliminary data.</text>
</comment>
<dbReference type="OrthoDB" id="9796385at2"/>
<evidence type="ECO:0000256" key="3">
    <source>
        <dbReference type="SAM" id="SignalP"/>
    </source>
</evidence>
<feature type="chain" id="PRO_5039400177" evidence="3">
    <location>
        <begin position="28"/>
        <end position="431"/>
    </location>
</feature>
<keyword evidence="6" id="KW-1185">Reference proteome</keyword>
<keyword evidence="3" id="KW-0732">Signal</keyword>
<dbReference type="PANTHER" id="PTHR22870">
    <property type="entry name" value="REGULATOR OF CHROMOSOME CONDENSATION"/>
    <property type="match status" value="1"/>
</dbReference>
<dbReference type="InterPro" id="IPR000408">
    <property type="entry name" value="Reg_chr_condens"/>
</dbReference>
<sequence length="431" mass="42247">MRANLIRRRQLAAVIVGALIALPTVFGAPSSAAPPSGGSHGGGGGHGGGGHGGGGHGGGGHGGSGGQGGSQAEAWGLNSAGELGIGTVGNDQSRPTAVTVAGPHTIRSVSAGDGFGLALLSNGTVKAWGENEYGQLGDGTEISRPIPGSVAGLRDVKTIAAGGTFSLALLKDGTLRSWGLNSLGQLADGTTSNRSLPVQVKGLPGRVTAIAAGGNSALALLANGTVYAWGGNVDGQLGQGGADSRPHPVPLAVRLPQRATSIGSGLFHNLAVLADGSVRGWGLNIAGQVGNGNTISPQPNPVAVVGLNGVRVKSVDGGFGHTLALLTNGRMKAWGSNGSGQLGDGTNTLRLIPVNVLGLSGVSAIAAGYDGSSNSGHSLAITHGDVMSWGSNQWGQLGVGGHQSSNRALPVTTGLHPTRSISGGFAFSLAS</sequence>
<evidence type="ECO:0000256" key="1">
    <source>
        <dbReference type="ARBA" id="ARBA00022737"/>
    </source>
</evidence>
<protein>
    <submittedName>
        <fullName evidence="5">Alpha-tubulin suppressor-like RCC1 family protein</fullName>
    </submittedName>
</protein>
<feature type="domain" description="RCC1-like" evidence="4">
    <location>
        <begin position="74"/>
        <end position="430"/>
    </location>
</feature>
<organism evidence="5 6">
    <name type="scientific">Asanoa ferruginea</name>
    <dbReference type="NCBI Taxonomy" id="53367"/>
    <lineage>
        <taxon>Bacteria</taxon>
        <taxon>Bacillati</taxon>
        <taxon>Actinomycetota</taxon>
        <taxon>Actinomycetes</taxon>
        <taxon>Micromonosporales</taxon>
        <taxon>Micromonosporaceae</taxon>
        <taxon>Asanoa</taxon>
    </lineage>
</organism>
<dbReference type="InterPro" id="IPR009091">
    <property type="entry name" value="RCC1/BLIP-II"/>
</dbReference>
<gene>
    <name evidence="5" type="ORF">DFJ67_0913</name>
</gene>
<proteinExistence type="predicted"/>
<dbReference type="InterPro" id="IPR058923">
    <property type="entry name" value="RCC1-like_dom"/>
</dbReference>
<dbReference type="SUPFAM" id="SSF50985">
    <property type="entry name" value="RCC1/BLIP-II"/>
    <property type="match status" value="1"/>
</dbReference>
<dbReference type="InterPro" id="IPR051210">
    <property type="entry name" value="Ub_ligase/GEF_domain"/>
</dbReference>
<dbReference type="RefSeq" id="WP_147315418.1">
    <property type="nucleotide sequence ID" value="NZ_BONB01000018.1"/>
</dbReference>
<evidence type="ECO:0000259" key="4">
    <source>
        <dbReference type="Pfam" id="PF25390"/>
    </source>
</evidence>
<dbReference type="Pfam" id="PF25390">
    <property type="entry name" value="WD40_RLD"/>
    <property type="match status" value="1"/>
</dbReference>
<evidence type="ECO:0000313" key="6">
    <source>
        <dbReference type="Proteomes" id="UP000256913"/>
    </source>
</evidence>
<keyword evidence="1" id="KW-0677">Repeat</keyword>
<dbReference type="Gene3D" id="2.130.10.30">
    <property type="entry name" value="Regulator of chromosome condensation 1/beta-lactamase-inhibitor protein II"/>
    <property type="match status" value="2"/>
</dbReference>
<feature type="compositionally biased region" description="Gly residues" evidence="2">
    <location>
        <begin position="38"/>
        <end position="69"/>
    </location>
</feature>
<dbReference type="PRINTS" id="PR00633">
    <property type="entry name" value="RCCNDNSATION"/>
</dbReference>
<evidence type="ECO:0000313" key="5">
    <source>
        <dbReference type="EMBL" id="REF94966.1"/>
    </source>
</evidence>
<dbReference type="EMBL" id="QUMQ01000001">
    <property type="protein sequence ID" value="REF94966.1"/>
    <property type="molecule type" value="Genomic_DNA"/>
</dbReference>
<feature type="signal peptide" evidence="3">
    <location>
        <begin position="1"/>
        <end position="27"/>
    </location>
</feature>
<dbReference type="PANTHER" id="PTHR22870:SF408">
    <property type="entry name" value="OS09G0560450 PROTEIN"/>
    <property type="match status" value="1"/>
</dbReference>
<feature type="region of interest" description="Disordered" evidence="2">
    <location>
        <begin position="31"/>
        <end position="74"/>
    </location>
</feature>
<accession>A0A3D9ZC30</accession>
<name>A0A3D9ZC30_9ACTN</name>
<dbReference type="Proteomes" id="UP000256913">
    <property type="component" value="Unassembled WGS sequence"/>
</dbReference>